<keyword evidence="3" id="KW-0106">Calcium</keyword>
<reference evidence="6 7" key="1">
    <citation type="submission" date="2012-08" db="EMBL/GenBank/DDBJ databases">
        <title>Oryza genome evolution.</title>
        <authorList>
            <person name="Wing R.A."/>
        </authorList>
    </citation>
    <scope>NUCLEOTIDE SEQUENCE</scope>
</reference>
<keyword evidence="2" id="KW-0479">Metal-binding</keyword>
<dbReference type="AlphaFoldDB" id="A0A0D9X208"/>
<reference evidence="6" key="3">
    <citation type="submission" date="2015-04" db="UniProtKB">
        <authorList>
            <consortium name="EnsemblPlants"/>
        </authorList>
    </citation>
    <scope>IDENTIFICATION</scope>
</reference>
<dbReference type="HOGENOM" id="CLU_2870871_0_0_1"/>
<comment type="cofactor">
    <cofactor evidence="1">
        <name>heme b</name>
        <dbReference type="ChEBI" id="CHEBI:60344"/>
    </cofactor>
</comment>
<keyword evidence="7" id="KW-1185">Reference proteome</keyword>
<organism evidence="6 7">
    <name type="scientific">Leersia perrieri</name>
    <dbReference type="NCBI Taxonomy" id="77586"/>
    <lineage>
        <taxon>Eukaryota</taxon>
        <taxon>Viridiplantae</taxon>
        <taxon>Streptophyta</taxon>
        <taxon>Embryophyta</taxon>
        <taxon>Tracheophyta</taxon>
        <taxon>Spermatophyta</taxon>
        <taxon>Magnoliopsida</taxon>
        <taxon>Liliopsida</taxon>
        <taxon>Poales</taxon>
        <taxon>Poaceae</taxon>
        <taxon>BOP clade</taxon>
        <taxon>Oryzoideae</taxon>
        <taxon>Oryzeae</taxon>
        <taxon>Oryzinae</taxon>
        <taxon>Leersia</taxon>
    </lineage>
</organism>
<sequence>MHTTGKAIPSLPPFAGVDQLKNIFATKGLDAIDVATLSGTHSVIIIAHTVPSSPTASPLTHLMT</sequence>
<keyword evidence="4" id="KW-0560">Oxidoreductase</keyword>
<name>A0A0D9X208_9ORYZ</name>
<dbReference type="SUPFAM" id="SSF48113">
    <property type="entry name" value="Heme-dependent peroxidases"/>
    <property type="match status" value="1"/>
</dbReference>
<dbReference type="EnsemblPlants" id="LPERR07G20700.1">
    <property type="protein sequence ID" value="LPERR07G20700.1"/>
    <property type="gene ID" value="LPERR07G20700"/>
</dbReference>
<evidence type="ECO:0000313" key="6">
    <source>
        <dbReference type="EnsemblPlants" id="LPERR07G20700.1"/>
    </source>
</evidence>
<dbReference type="Proteomes" id="UP000032180">
    <property type="component" value="Chromosome 7"/>
</dbReference>
<dbReference type="PROSITE" id="PS00435">
    <property type="entry name" value="PEROXIDASE_1"/>
    <property type="match status" value="1"/>
</dbReference>
<dbReference type="GO" id="GO:0006979">
    <property type="term" value="P:response to oxidative stress"/>
    <property type="evidence" value="ECO:0007669"/>
    <property type="project" value="InterPro"/>
</dbReference>
<dbReference type="GO" id="GO:0046872">
    <property type="term" value="F:metal ion binding"/>
    <property type="evidence" value="ECO:0007669"/>
    <property type="project" value="UniProtKB-KW"/>
</dbReference>
<dbReference type="Gramene" id="LPERR07G20700.1">
    <property type="protein sequence ID" value="LPERR07G20700.1"/>
    <property type="gene ID" value="LPERR07G20700"/>
</dbReference>
<evidence type="ECO:0000256" key="4">
    <source>
        <dbReference type="ARBA" id="ARBA00023002"/>
    </source>
</evidence>
<keyword evidence="5" id="KW-0408">Iron</keyword>
<dbReference type="GO" id="GO:0004601">
    <property type="term" value="F:peroxidase activity"/>
    <property type="evidence" value="ECO:0007669"/>
    <property type="project" value="InterPro"/>
</dbReference>
<evidence type="ECO:0000256" key="1">
    <source>
        <dbReference type="ARBA" id="ARBA00001970"/>
    </source>
</evidence>
<evidence type="ECO:0000256" key="3">
    <source>
        <dbReference type="ARBA" id="ARBA00022837"/>
    </source>
</evidence>
<dbReference type="Gene3D" id="1.10.420.10">
    <property type="entry name" value="Peroxidase, domain 2"/>
    <property type="match status" value="1"/>
</dbReference>
<reference evidence="7" key="2">
    <citation type="submission" date="2013-12" db="EMBL/GenBank/DDBJ databases">
        <authorList>
            <person name="Yu Y."/>
            <person name="Lee S."/>
            <person name="de Baynast K."/>
            <person name="Wissotski M."/>
            <person name="Liu L."/>
            <person name="Talag J."/>
            <person name="Goicoechea J."/>
            <person name="Angelova A."/>
            <person name="Jetty R."/>
            <person name="Kudrna D."/>
            <person name="Golser W."/>
            <person name="Rivera L."/>
            <person name="Zhang J."/>
            <person name="Wing R."/>
        </authorList>
    </citation>
    <scope>NUCLEOTIDE SEQUENCE</scope>
</reference>
<evidence type="ECO:0000256" key="5">
    <source>
        <dbReference type="ARBA" id="ARBA00023004"/>
    </source>
</evidence>
<dbReference type="InterPro" id="IPR010255">
    <property type="entry name" value="Haem_peroxidase_sf"/>
</dbReference>
<proteinExistence type="predicted"/>
<protein>
    <submittedName>
        <fullName evidence="6">Uncharacterized protein</fullName>
    </submittedName>
</protein>
<evidence type="ECO:0000313" key="7">
    <source>
        <dbReference type="Proteomes" id="UP000032180"/>
    </source>
</evidence>
<evidence type="ECO:0000256" key="2">
    <source>
        <dbReference type="ARBA" id="ARBA00022723"/>
    </source>
</evidence>
<accession>A0A0D9X208</accession>
<dbReference type="GO" id="GO:0020037">
    <property type="term" value="F:heme binding"/>
    <property type="evidence" value="ECO:0007669"/>
    <property type="project" value="InterPro"/>
</dbReference>
<dbReference type="InterPro" id="IPR019793">
    <property type="entry name" value="Peroxidases_heam-ligand_BS"/>
</dbReference>